<dbReference type="AlphaFoldDB" id="A0A1H6XW27"/>
<protein>
    <submittedName>
        <fullName evidence="2">Transcriptional regulator, AlpA family</fullName>
    </submittedName>
</protein>
<feature type="region of interest" description="Disordered" evidence="1">
    <location>
        <begin position="1"/>
        <end position="31"/>
    </location>
</feature>
<sequence length="121" mass="12493">MHQTKPTRAKAPSTPAAGLPSDPAPLAGNVHPLRSAGASVAAVEPSPFDPAMTLIRIPELLAITGIGGRATVYKLLKEDPTFPKPVPLSASTARNAPVAFVLGEVQAWIRARIAARKGDAA</sequence>
<dbReference type="Proteomes" id="UP000199005">
    <property type="component" value="Unassembled WGS sequence"/>
</dbReference>
<evidence type="ECO:0000313" key="2">
    <source>
        <dbReference type="EMBL" id="SEJ33241.1"/>
    </source>
</evidence>
<organism evidence="2 3">
    <name type="scientific">Azotobacter beijerinckii</name>
    <dbReference type="NCBI Taxonomy" id="170623"/>
    <lineage>
        <taxon>Bacteria</taxon>
        <taxon>Pseudomonadati</taxon>
        <taxon>Pseudomonadota</taxon>
        <taxon>Gammaproteobacteria</taxon>
        <taxon>Pseudomonadales</taxon>
        <taxon>Pseudomonadaceae</taxon>
        <taxon>Azotobacter</taxon>
    </lineage>
</organism>
<accession>A0A1H6XW27</accession>
<proteinExistence type="predicted"/>
<name>A0A1H6XW27_9GAMM</name>
<reference evidence="2 3" key="1">
    <citation type="submission" date="2016-10" db="EMBL/GenBank/DDBJ databases">
        <authorList>
            <person name="de Groot N.N."/>
        </authorList>
    </citation>
    <scope>NUCLEOTIDE SEQUENCE [LARGE SCALE GENOMIC DNA]</scope>
    <source>
        <strain evidence="2 3">DSM 1041</strain>
    </source>
</reference>
<gene>
    <name evidence="2" type="ORF">SAMN04244579_03961</name>
</gene>
<dbReference type="EMBL" id="FNYO01000073">
    <property type="protein sequence ID" value="SEJ33241.1"/>
    <property type="molecule type" value="Genomic_DNA"/>
</dbReference>
<evidence type="ECO:0000313" key="3">
    <source>
        <dbReference type="Proteomes" id="UP000199005"/>
    </source>
</evidence>
<evidence type="ECO:0000256" key="1">
    <source>
        <dbReference type="SAM" id="MobiDB-lite"/>
    </source>
</evidence>
<dbReference type="STRING" id="170623.SAMN04244579_03961"/>
<dbReference type="InterPro" id="IPR010260">
    <property type="entry name" value="AlpA"/>
</dbReference>
<dbReference type="Pfam" id="PF05930">
    <property type="entry name" value="Phage_AlpA"/>
    <property type="match status" value="1"/>
</dbReference>